<dbReference type="PANTHER" id="PTHR23028:SF53">
    <property type="entry name" value="ACYL_TRANSF_3 DOMAIN-CONTAINING PROTEIN"/>
    <property type="match status" value="1"/>
</dbReference>
<evidence type="ECO:0000256" key="1">
    <source>
        <dbReference type="SAM" id="Phobius"/>
    </source>
</evidence>
<dbReference type="GO" id="GO:0016020">
    <property type="term" value="C:membrane"/>
    <property type="evidence" value="ECO:0007669"/>
    <property type="project" value="TreeGrafter"/>
</dbReference>
<proteinExistence type="predicted"/>
<organism evidence="3 4">
    <name type="scientific">Streptomyces mobaraensis</name>
    <name type="common">Streptoverticillium mobaraense</name>
    <dbReference type="NCBI Taxonomy" id="35621"/>
    <lineage>
        <taxon>Bacteria</taxon>
        <taxon>Bacillati</taxon>
        <taxon>Actinomycetota</taxon>
        <taxon>Actinomycetes</taxon>
        <taxon>Kitasatosporales</taxon>
        <taxon>Streptomycetaceae</taxon>
        <taxon>Streptomyces</taxon>
    </lineage>
</organism>
<feature type="transmembrane region" description="Helical" evidence="1">
    <location>
        <begin position="252"/>
        <end position="275"/>
    </location>
</feature>
<dbReference type="GO" id="GO:0009103">
    <property type="term" value="P:lipopolysaccharide biosynthetic process"/>
    <property type="evidence" value="ECO:0007669"/>
    <property type="project" value="TreeGrafter"/>
</dbReference>
<gene>
    <name evidence="3" type="ORF">FRZ00_24705</name>
</gene>
<feature type="transmembrane region" description="Helical" evidence="1">
    <location>
        <begin position="131"/>
        <end position="152"/>
    </location>
</feature>
<dbReference type="InterPro" id="IPR002656">
    <property type="entry name" value="Acyl_transf_3_dom"/>
</dbReference>
<dbReference type="GO" id="GO:0016747">
    <property type="term" value="F:acyltransferase activity, transferring groups other than amino-acyl groups"/>
    <property type="evidence" value="ECO:0007669"/>
    <property type="project" value="InterPro"/>
</dbReference>
<keyword evidence="1" id="KW-0812">Transmembrane</keyword>
<evidence type="ECO:0000313" key="3">
    <source>
        <dbReference type="EMBL" id="KAB7837017.1"/>
    </source>
</evidence>
<comment type="caution">
    <text evidence="3">The sequence shown here is derived from an EMBL/GenBank/DDBJ whole genome shotgun (WGS) entry which is preliminary data.</text>
</comment>
<keyword evidence="1" id="KW-0472">Membrane</keyword>
<feature type="transmembrane region" description="Helical" evidence="1">
    <location>
        <begin position="321"/>
        <end position="342"/>
    </location>
</feature>
<feature type="transmembrane region" description="Helical" evidence="1">
    <location>
        <begin position="198"/>
        <end position="218"/>
    </location>
</feature>
<evidence type="ECO:0000259" key="2">
    <source>
        <dbReference type="Pfam" id="PF01757"/>
    </source>
</evidence>
<feature type="transmembrane region" description="Helical" evidence="1">
    <location>
        <begin position="40"/>
        <end position="62"/>
    </location>
</feature>
<name>A0A5N5W4F7_STRMB</name>
<keyword evidence="3" id="KW-0012">Acyltransferase</keyword>
<feature type="transmembrane region" description="Helical" evidence="1">
    <location>
        <begin position="7"/>
        <end position="28"/>
    </location>
</feature>
<dbReference type="PANTHER" id="PTHR23028">
    <property type="entry name" value="ACETYLTRANSFERASE"/>
    <property type="match status" value="1"/>
</dbReference>
<evidence type="ECO:0000313" key="4">
    <source>
        <dbReference type="Proteomes" id="UP000327000"/>
    </source>
</evidence>
<dbReference type="EMBL" id="VOKX01000098">
    <property type="protein sequence ID" value="KAB7837017.1"/>
    <property type="molecule type" value="Genomic_DNA"/>
</dbReference>
<feature type="transmembrane region" description="Helical" evidence="1">
    <location>
        <begin position="82"/>
        <end position="100"/>
    </location>
</feature>
<keyword evidence="3" id="KW-0808">Transferase</keyword>
<reference evidence="3 4" key="1">
    <citation type="journal article" date="2019" name="Microb. Cell Fact.">
        <title>Exploring novel herbicidin analogues by transcriptional regulator overexpression and MS/MS molecular networking.</title>
        <authorList>
            <person name="Shi Y."/>
            <person name="Gu R."/>
            <person name="Li Y."/>
            <person name="Wang X."/>
            <person name="Ren W."/>
            <person name="Li X."/>
            <person name="Wang L."/>
            <person name="Xie Y."/>
            <person name="Hong B."/>
        </authorList>
    </citation>
    <scope>NUCLEOTIDE SEQUENCE [LARGE SCALE GENOMIC DNA]</scope>
    <source>
        <strain evidence="3 4">US-43</strain>
    </source>
</reference>
<protein>
    <submittedName>
        <fullName evidence="3">Acyltransferase</fullName>
    </submittedName>
</protein>
<keyword evidence="4" id="KW-1185">Reference proteome</keyword>
<feature type="domain" description="Acyltransferase 3" evidence="2">
    <location>
        <begin position="6"/>
        <end position="342"/>
    </location>
</feature>
<accession>A0A5N5W4F7</accession>
<dbReference type="Pfam" id="PF01757">
    <property type="entry name" value="Acyl_transf_3"/>
    <property type="match status" value="1"/>
</dbReference>
<dbReference type="AlphaFoldDB" id="A0A5N5W4F7"/>
<feature type="transmembrane region" description="Helical" evidence="1">
    <location>
        <begin position="287"/>
        <end position="309"/>
    </location>
</feature>
<feature type="transmembrane region" description="Helical" evidence="1">
    <location>
        <begin position="159"/>
        <end position="178"/>
    </location>
</feature>
<dbReference type="InterPro" id="IPR050879">
    <property type="entry name" value="Acyltransferase_3"/>
</dbReference>
<sequence>MRLPTLTGLRFTAAFAVFAAHTYFTFWFDGVWEGNSAATFALILARSGVAFFFLLSGFVLAWSARPGDRAGAFWRRRAAKIYPTHVVTWLAALLLIDWAGGRTTARQAVPNLFLVQSWWPVFDVYDSVNGVSWSLSCEAFFYLAFPLLIPLVRRIPAARLWACAGAAALAVILLPALVTAVTSAQPSFYGLPTTLHRYWAVYTFPPARLLEFVLGMLLARALAEAGGTRVRFRHALPALAAGYPLAMYVPFLYAITAVLVIPMALLVLAGAGADVRASRSPLRHRTAVWLGDISFAFYMVHMLVLTYGYRLVDEDRTGGDGFRALCAAALLAVSVAVSWALYAGVERPLTRLLGSGRRPVPRAPSGK</sequence>
<dbReference type="Proteomes" id="UP000327000">
    <property type="component" value="Unassembled WGS sequence"/>
</dbReference>
<dbReference type="OrthoDB" id="9796461at2"/>
<keyword evidence="1" id="KW-1133">Transmembrane helix</keyword>